<proteinExistence type="predicted"/>
<sequence>MAERDPLRGVVARLADLVAARPRVQGGFSGGKRVSSQLYGGHSSSFRGRGMEFDEVRVYHPGDDVRTIDWRVTARTGRTHTKLFQEERERPVLVLVDARASMRFGTRDCFKSVLAAKAAAVLAWIGIGGGDRVGGLVLSPSGIIALRAERTRRRILAFVRSIADATAERLGPPGSEPTLAEALARLRPLVKPGTLIFLVSDFADLDEHAARELGRIALDGHVTCLFVYDRLETQMPSGGVFPVTDGISVARLDDTRAAQREGYARRFAERRGALERLCRERGLTLMDLETGCDPAEILNPERMRQAAASARAGAAGAVAPGAGRTVAR</sequence>
<evidence type="ECO:0000313" key="5">
    <source>
        <dbReference type="Proteomes" id="UP001245370"/>
    </source>
</evidence>
<dbReference type="RefSeq" id="WP_281808820.1">
    <property type="nucleotide sequence ID" value="NZ_BSDO01000006.1"/>
</dbReference>
<dbReference type="EMBL" id="JAVDPY010000007">
    <property type="protein sequence ID" value="MDR6335453.1"/>
    <property type="molecule type" value="Genomic_DNA"/>
</dbReference>
<dbReference type="PANTHER" id="PTHR33608">
    <property type="entry name" value="BLL2464 PROTEIN"/>
    <property type="match status" value="1"/>
</dbReference>
<dbReference type="AlphaFoldDB" id="A0A9W6CRJ7"/>
<evidence type="ECO:0000313" key="4">
    <source>
        <dbReference type="Proteomes" id="UP001144397"/>
    </source>
</evidence>
<dbReference type="EMBL" id="BSDO01000006">
    <property type="protein sequence ID" value="GLI23992.1"/>
    <property type="molecule type" value="Genomic_DNA"/>
</dbReference>
<dbReference type="InterPro" id="IPR002881">
    <property type="entry name" value="DUF58"/>
</dbReference>
<organism evidence="2 4">
    <name type="scientific">Xanthobacter flavus</name>
    <dbReference type="NCBI Taxonomy" id="281"/>
    <lineage>
        <taxon>Bacteria</taxon>
        <taxon>Pseudomonadati</taxon>
        <taxon>Pseudomonadota</taxon>
        <taxon>Alphaproteobacteria</taxon>
        <taxon>Hyphomicrobiales</taxon>
        <taxon>Xanthobacteraceae</taxon>
        <taxon>Xanthobacter</taxon>
    </lineage>
</organism>
<evidence type="ECO:0000313" key="3">
    <source>
        <dbReference type="EMBL" id="MDR6335453.1"/>
    </source>
</evidence>
<reference evidence="2" key="1">
    <citation type="submission" date="2022-12" db="EMBL/GenBank/DDBJ databases">
        <title>Reference genome sequencing for broad-spectrum identification of bacterial and archaeal isolates by mass spectrometry.</title>
        <authorList>
            <person name="Sekiguchi Y."/>
            <person name="Tourlousse D.M."/>
        </authorList>
    </citation>
    <scope>NUCLEOTIDE SEQUENCE</scope>
    <source>
        <strain evidence="2">301</strain>
    </source>
</reference>
<comment type="caution">
    <text evidence="2">The sequence shown here is derived from an EMBL/GenBank/DDBJ whole genome shotgun (WGS) entry which is preliminary data.</text>
</comment>
<keyword evidence="5" id="KW-1185">Reference proteome</keyword>
<gene>
    <name evidence="3" type="ORF">GGQ86_003948</name>
    <name evidence="2" type="ORF">XFLAVUS301_36660</name>
</gene>
<name>A0A9W6CRJ7_XANFL</name>
<dbReference type="PANTHER" id="PTHR33608:SF12">
    <property type="entry name" value="DUF58 DOMAIN-CONTAINING PROTEIN"/>
    <property type="match status" value="1"/>
</dbReference>
<accession>A0A9W6CRJ7</accession>
<feature type="domain" description="DUF58" evidence="1">
    <location>
        <begin position="55"/>
        <end position="271"/>
    </location>
</feature>
<dbReference type="GeneID" id="95764446"/>
<dbReference type="Proteomes" id="UP001245370">
    <property type="component" value="Unassembled WGS sequence"/>
</dbReference>
<reference evidence="3 5" key="2">
    <citation type="submission" date="2023-07" db="EMBL/GenBank/DDBJ databases">
        <title>Genomic Encyclopedia of Type Strains, Phase IV (KMG-IV): sequencing the most valuable type-strain genomes for metagenomic binning, comparative biology and taxonomic classification.</title>
        <authorList>
            <person name="Goeker M."/>
        </authorList>
    </citation>
    <scope>NUCLEOTIDE SEQUENCE [LARGE SCALE GENOMIC DNA]</scope>
    <source>
        <strain evidence="3 5">DSM 338</strain>
    </source>
</reference>
<protein>
    <submittedName>
        <fullName evidence="3">Uncharacterized protein (DUF58 family)</fullName>
    </submittedName>
</protein>
<evidence type="ECO:0000313" key="2">
    <source>
        <dbReference type="EMBL" id="GLI23992.1"/>
    </source>
</evidence>
<evidence type="ECO:0000259" key="1">
    <source>
        <dbReference type="Pfam" id="PF01882"/>
    </source>
</evidence>
<dbReference type="Pfam" id="PF01882">
    <property type="entry name" value="DUF58"/>
    <property type="match status" value="1"/>
</dbReference>
<dbReference type="Proteomes" id="UP001144397">
    <property type="component" value="Unassembled WGS sequence"/>
</dbReference>